<name>A0A8S5TRQ8_9CAUD</name>
<accession>A0A8S5TRQ8</accession>
<protein>
    <submittedName>
        <fullName evidence="1">Uncharacterized protein</fullName>
    </submittedName>
</protein>
<reference evidence="1" key="1">
    <citation type="journal article" date="2021" name="Proc. Natl. Acad. Sci. U.S.A.">
        <title>A Catalog of Tens of Thousands of Viruses from Human Metagenomes Reveals Hidden Associations with Chronic Diseases.</title>
        <authorList>
            <person name="Tisza M.J."/>
            <person name="Buck C.B."/>
        </authorList>
    </citation>
    <scope>NUCLEOTIDE SEQUENCE</scope>
    <source>
        <strain evidence="1">CtTkm23</strain>
    </source>
</reference>
<evidence type="ECO:0000313" key="1">
    <source>
        <dbReference type="EMBL" id="DAF84875.1"/>
    </source>
</evidence>
<dbReference type="EMBL" id="BK015911">
    <property type="protein sequence ID" value="DAF84875.1"/>
    <property type="molecule type" value="Genomic_DNA"/>
</dbReference>
<proteinExistence type="predicted"/>
<organism evidence="1">
    <name type="scientific">Siphoviridae sp. ctTkm23</name>
    <dbReference type="NCBI Taxonomy" id="2825522"/>
    <lineage>
        <taxon>Viruses</taxon>
        <taxon>Duplodnaviria</taxon>
        <taxon>Heunggongvirae</taxon>
        <taxon>Uroviricota</taxon>
        <taxon>Caudoviricetes</taxon>
    </lineage>
</organism>
<sequence>MHSLYETVCFAVFFPLILLFGASGKITDPYTDRIKYVGSWIESPTPCTGCITRSSNLYYAWVKNRDSFHPNALPSSLEASCWRGSA</sequence>